<proteinExistence type="predicted"/>
<reference evidence="4 5" key="1">
    <citation type="submission" date="2015-09" db="EMBL/GenBank/DDBJ databases">
        <title>A metagenomics-based metabolic model of nitrate-dependent anaerobic oxidation of methane by Methanoperedens-like archaea.</title>
        <authorList>
            <person name="Arshad A."/>
            <person name="Speth D.R."/>
            <person name="De Graaf R.M."/>
            <person name="Op Den Camp H.J."/>
            <person name="Jetten M.S."/>
            <person name="Welte C.U."/>
        </authorList>
    </citation>
    <scope>NUCLEOTIDE SEQUENCE [LARGE SCALE GENOMIC DNA]</scope>
</reference>
<dbReference type="GO" id="GO:0016757">
    <property type="term" value="F:glycosyltransferase activity"/>
    <property type="evidence" value="ECO:0007669"/>
    <property type="project" value="UniProtKB-KW"/>
</dbReference>
<name>A0A0P8CN52_9EURY</name>
<dbReference type="PANTHER" id="PTHR43630">
    <property type="entry name" value="POLY-BETA-1,6-N-ACETYL-D-GLUCOSAMINE SYNTHASE"/>
    <property type="match status" value="1"/>
</dbReference>
<dbReference type="InterPro" id="IPR001173">
    <property type="entry name" value="Glyco_trans_2-like"/>
</dbReference>
<dbReference type="SUPFAM" id="SSF53448">
    <property type="entry name" value="Nucleotide-diphospho-sugar transferases"/>
    <property type="match status" value="1"/>
</dbReference>
<dbReference type="Gene3D" id="3.90.550.10">
    <property type="entry name" value="Spore Coat Polysaccharide Biosynthesis Protein SpsA, Chain A"/>
    <property type="match status" value="1"/>
</dbReference>
<evidence type="ECO:0000256" key="1">
    <source>
        <dbReference type="ARBA" id="ARBA00022676"/>
    </source>
</evidence>
<keyword evidence="1" id="KW-0328">Glycosyltransferase</keyword>
<dbReference type="Pfam" id="PF00535">
    <property type="entry name" value="Glycos_transf_2"/>
    <property type="match status" value="1"/>
</dbReference>
<protein>
    <submittedName>
        <fullName evidence="4">Glycosyltransferase</fullName>
    </submittedName>
</protein>
<dbReference type="Proteomes" id="UP000050360">
    <property type="component" value="Unassembled WGS sequence"/>
</dbReference>
<evidence type="ECO:0000313" key="5">
    <source>
        <dbReference type="Proteomes" id="UP000050360"/>
    </source>
</evidence>
<dbReference type="AlphaFoldDB" id="A0A0P8CN52"/>
<gene>
    <name evidence="4" type="ORF">MPEBLZ_00354</name>
</gene>
<dbReference type="EMBL" id="LKCM01000030">
    <property type="protein sequence ID" value="KPQ45029.1"/>
    <property type="molecule type" value="Genomic_DNA"/>
</dbReference>
<sequence length="296" mass="34598">MNYIIITPVKNEEKSLKDLIRSILSQSIKPALWVIVDDGSIDRTSEIIQDTKKNHSWVESIYLNEGYRDLTIHISEVIKRGFDFAQSFCKEHTMTYDCIMFLDSDMYTQDNDFFKKLLTVFENDEGLGIASGNIQYIDASGNLQDAQSRDDTISGGEMMCTRACIEEIGGVPISYAWESVMRVKAMLKEWKIKRFNDIKMIHSRETGSAEGLKKGYYLKGTSEYYLDMNPCIVAAKGLKYCFKRPHYLGFAYLFGYISSYIHQKEKTNDPVIREYYYYQKPREIWQYYFNNKSRRT</sequence>
<evidence type="ECO:0000313" key="4">
    <source>
        <dbReference type="EMBL" id="KPQ45029.1"/>
    </source>
</evidence>
<keyword evidence="2 4" id="KW-0808">Transferase</keyword>
<accession>A0A0P8CN52</accession>
<dbReference type="PANTHER" id="PTHR43630:SF1">
    <property type="entry name" value="POLY-BETA-1,6-N-ACETYL-D-GLUCOSAMINE SYNTHASE"/>
    <property type="match status" value="1"/>
</dbReference>
<evidence type="ECO:0000256" key="2">
    <source>
        <dbReference type="ARBA" id="ARBA00022679"/>
    </source>
</evidence>
<feature type="domain" description="Glycosyltransferase 2-like" evidence="3">
    <location>
        <begin position="5"/>
        <end position="142"/>
    </location>
</feature>
<organism evidence="4 5">
    <name type="scientific">Candidatus Methanoperedens nitratireducens</name>
    <dbReference type="NCBI Taxonomy" id="1392998"/>
    <lineage>
        <taxon>Archaea</taxon>
        <taxon>Methanobacteriati</taxon>
        <taxon>Methanobacteriota</taxon>
        <taxon>Stenosarchaea group</taxon>
        <taxon>Methanomicrobia</taxon>
        <taxon>Methanosarcinales</taxon>
        <taxon>ANME-2 cluster</taxon>
        <taxon>Candidatus Methanoperedentaceae</taxon>
        <taxon>Candidatus Methanoperedens</taxon>
    </lineage>
</organism>
<evidence type="ECO:0000259" key="3">
    <source>
        <dbReference type="Pfam" id="PF00535"/>
    </source>
</evidence>
<comment type="caution">
    <text evidence="4">The sequence shown here is derived from an EMBL/GenBank/DDBJ whole genome shotgun (WGS) entry which is preliminary data.</text>
</comment>
<dbReference type="CDD" id="cd00761">
    <property type="entry name" value="Glyco_tranf_GTA_type"/>
    <property type="match status" value="1"/>
</dbReference>
<dbReference type="InterPro" id="IPR029044">
    <property type="entry name" value="Nucleotide-diphossugar_trans"/>
</dbReference>